<keyword evidence="1" id="KW-1133">Transmembrane helix</keyword>
<sequence>MKNEFDREVEEAQRFASIFIVLVLSLIGSVMAKQSP</sequence>
<keyword evidence="1" id="KW-0472">Membrane</keyword>
<evidence type="ECO:0000313" key="3">
    <source>
        <dbReference type="Proteomes" id="UP000037122"/>
    </source>
</evidence>
<proteinExistence type="predicted"/>
<organism evidence="2 3">
    <name type="scientific">Candidozyma auris</name>
    <name type="common">Yeast</name>
    <name type="synonym">Candida auris</name>
    <dbReference type="NCBI Taxonomy" id="498019"/>
    <lineage>
        <taxon>Eukaryota</taxon>
        <taxon>Fungi</taxon>
        <taxon>Dikarya</taxon>
        <taxon>Ascomycota</taxon>
        <taxon>Saccharomycotina</taxon>
        <taxon>Pichiomycetes</taxon>
        <taxon>Metschnikowiaceae</taxon>
        <taxon>Candidozyma</taxon>
    </lineage>
</organism>
<gene>
    <name evidence="2" type="ORF">QG37_01551</name>
</gene>
<protein>
    <submittedName>
        <fullName evidence="2">Uncharacterized protein</fullName>
    </submittedName>
</protein>
<dbReference type="Proteomes" id="UP000037122">
    <property type="component" value="Unassembled WGS sequence"/>
</dbReference>
<comment type="caution">
    <text evidence="2">The sequence shown here is derived from an EMBL/GenBank/DDBJ whole genome shotgun (WGS) entry which is preliminary data.</text>
</comment>
<dbReference type="AlphaFoldDB" id="A0A0L0P5F6"/>
<feature type="transmembrane region" description="Helical" evidence="1">
    <location>
        <begin position="12"/>
        <end position="32"/>
    </location>
</feature>
<evidence type="ECO:0000256" key="1">
    <source>
        <dbReference type="SAM" id="Phobius"/>
    </source>
</evidence>
<dbReference type="EMBL" id="LGST01000011">
    <property type="protein sequence ID" value="KNE01475.1"/>
    <property type="molecule type" value="Genomic_DNA"/>
</dbReference>
<name>A0A0L0P5F6_CANAR</name>
<accession>A0A0L0P5F6</accession>
<reference evidence="3" key="1">
    <citation type="journal article" date="2015" name="BMC Genomics">
        <title>Draft genome of a commonly misdiagnosed multidrug resistant pathogen Candida auris.</title>
        <authorList>
            <person name="Chatterjee S."/>
            <person name="Alampalli S.V."/>
            <person name="Nageshan R.K."/>
            <person name="Chettiar S.T."/>
            <person name="Joshi S."/>
            <person name="Tatu U.S."/>
        </authorList>
    </citation>
    <scope>NUCLEOTIDE SEQUENCE [LARGE SCALE GENOMIC DNA]</scope>
    <source>
        <strain evidence="3">6684</strain>
    </source>
</reference>
<evidence type="ECO:0000313" key="2">
    <source>
        <dbReference type="EMBL" id="KNE01475.1"/>
    </source>
</evidence>
<keyword evidence="1" id="KW-0812">Transmembrane</keyword>